<evidence type="ECO:0000256" key="7">
    <source>
        <dbReference type="ARBA" id="ARBA00023242"/>
    </source>
</evidence>
<feature type="domain" description="BED-type" evidence="9">
    <location>
        <begin position="28"/>
        <end position="81"/>
    </location>
</feature>
<keyword evidence="6" id="KW-0804">Transcription</keyword>
<accession>A0A8H3KQ29</accession>
<sequence>MSDSLNYLDDVFILNIDDINDENDETSRKTSSLWTYVDCKNPAHPGVPVCKRCNFVFSVKSSNTALERHLLNKHNITIPKVRKQTTLKFKCTDPWPEKEKLERDHTVIIWIISNQQPFSIVINEFDSHRKNVIYDLQKIPGKVSFTADIWTSTLSSEAYLGLTIHYIDQNWVLQHFLLDITSFKTHHTGINMATEITKVLHEFKLVGKAMAITTDNESAMLVCGQKLAEEFEREMDDFSFNHYRCSAHILNLAVKQGMEIIDKEILDVRKLMAKIKNSVLLCDDLRELCIMEKLEYLRPEIDVETRWNSTYYMLCKLQQMETALKMLAIKHEGVRNLMPNAEA</sequence>
<evidence type="ECO:0000256" key="5">
    <source>
        <dbReference type="ARBA" id="ARBA00023015"/>
    </source>
</evidence>
<keyword evidence="2" id="KW-0479">Metal-binding</keyword>
<dbReference type="PROSITE" id="PS50808">
    <property type="entry name" value="ZF_BED"/>
    <property type="match status" value="1"/>
</dbReference>
<dbReference type="Proteomes" id="UP000615446">
    <property type="component" value="Unassembled WGS sequence"/>
</dbReference>
<evidence type="ECO:0000259" key="9">
    <source>
        <dbReference type="PROSITE" id="PS50808"/>
    </source>
</evidence>
<dbReference type="PANTHER" id="PTHR46481">
    <property type="entry name" value="ZINC FINGER BED DOMAIN-CONTAINING PROTEIN 4"/>
    <property type="match status" value="1"/>
</dbReference>
<dbReference type="GO" id="GO:0005634">
    <property type="term" value="C:nucleus"/>
    <property type="evidence" value="ECO:0007669"/>
    <property type="project" value="UniProtKB-SubCell"/>
</dbReference>
<dbReference type="PANTHER" id="PTHR46481:SF10">
    <property type="entry name" value="ZINC FINGER BED DOMAIN-CONTAINING PROTEIN 39"/>
    <property type="match status" value="1"/>
</dbReference>
<evidence type="ECO:0000313" key="10">
    <source>
        <dbReference type="EMBL" id="GES72744.1"/>
    </source>
</evidence>
<proteinExistence type="predicted"/>
<keyword evidence="3 8" id="KW-0863">Zinc-finger</keyword>
<comment type="caution">
    <text evidence="10">The sequence shown here is derived from an EMBL/GenBank/DDBJ whole genome shotgun (WGS) entry which is preliminary data.</text>
</comment>
<evidence type="ECO:0000256" key="4">
    <source>
        <dbReference type="ARBA" id="ARBA00022833"/>
    </source>
</evidence>
<dbReference type="InterPro" id="IPR052035">
    <property type="entry name" value="ZnF_BED_domain_contain"/>
</dbReference>
<evidence type="ECO:0000256" key="2">
    <source>
        <dbReference type="ARBA" id="ARBA00022723"/>
    </source>
</evidence>
<evidence type="ECO:0000313" key="11">
    <source>
        <dbReference type="Proteomes" id="UP000615446"/>
    </source>
</evidence>
<dbReference type="AlphaFoldDB" id="A0A8H3KQ29"/>
<name>A0A8H3KQ29_9GLOM</name>
<dbReference type="EMBL" id="BLAL01000004">
    <property type="protein sequence ID" value="GES72744.1"/>
    <property type="molecule type" value="Genomic_DNA"/>
</dbReference>
<dbReference type="SUPFAM" id="SSF53098">
    <property type="entry name" value="Ribonuclease H-like"/>
    <property type="match status" value="1"/>
</dbReference>
<evidence type="ECO:0000256" key="8">
    <source>
        <dbReference type="PROSITE-ProRule" id="PRU00027"/>
    </source>
</evidence>
<protein>
    <submittedName>
        <fullName evidence="10">Zinc finger BED domain-containing protein RICESLEEPER 2-like</fullName>
    </submittedName>
</protein>
<dbReference type="InterPro" id="IPR003656">
    <property type="entry name" value="Znf_BED"/>
</dbReference>
<dbReference type="OrthoDB" id="2431589at2759"/>
<evidence type="ECO:0000256" key="3">
    <source>
        <dbReference type="ARBA" id="ARBA00022771"/>
    </source>
</evidence>
<gene>
    <name evidence="10" type="ORF">RCL2_000029700</name>
</gene>
<dbReference type="InterPro" id="IPR012337">
    <property type="entry name" value="RNaseH-like_sf"/>
</dbReference>
<keyword evidence="7" id="KW-0539">Nucleus</keyword>
<dbReference type="GO" id="GO:0008270">
    <property type="term" value="F:zinc ion binding"/>
    <property type="evidence" value="ECO:0007669"/>
    <property type="project" value="UniProtKB-KW"/>
</dbReference>
<keyword evidence="4" id="KW-0862">Zinc</keyword>
<dbReference type="GO" id="GO:0003677">
    <property type="term" value="F:DNA binding"/>
    <property type="evidence" value="ECO:0007669"/>
    <property type="project" value="InterPro"/>
</dbReference>
<evidence type="ECO:0000256" key="6">
    <source>
        <dbReference type="ARBA" id="ARBA00023163"/>
    </source>
</evidence>
<comment type="subcellular location">
    <subcellularLocation>
        <location evidence="1">Nucleus</location>
    </subcellularLocation>
</comment>
<reference evidence="10" key="1">
    <citation type="submission" date="2019-10" db="EMBL/GenBank/DDBJ databases">
        <title>Conservation and host-specific expression of non-tandemly repeated heterogenous ribosome RNA gene in arbuscular mycorrhizal fungi.</title>
        <authorList>
            <person name="Maeda T."/>
            <person name="Kobayashi Y."/>
            <person name="Nakagawa T."/>
            <person name="Ezawa T."/>
            <person name="Yamaguchi K."/>
            <person name="Bino T."/>
            <person name="Nishimoto Y."/>
            <person name="Shigenobu S."/>
            <person name="Kawaguchi M."/>
        </authorList>
    </citation>
    <scope>NUCLEOTIDE SEQUENCE</scope>
    <source>
        <strain evidence="10">HR1</strain>
    </source>
</reference>
<keyword evidence="5" id="KW-0805">Transcription regulation</keyword>
<organism evidence="10 11">
    <name type="scientific">Rhizophagus clarus</name>
    <dbReference type="NCBI Taxonomy" id="94130"/>
    <lineage>
        <taxon>Eukaryota</taxon>
        <taxon>Fungi</taxon>
        <taxon>Fungi incertae sedis</taxon>
        <taxon>Mucoromycota</taxon>
        <taxon>Glomeromycotina</taxon>
        <taxon>Glomeromycetes</taxon>
        <taxon>Glomerales</taxon>
        <taxon>Glomeraceae</taxon>
        <taxon>Rhizophagus</taxon>
    </lineage>
</organism>
<evidence type="ECO:0000256" key="1">
    <source>
        <dbReference type="ARBA" id="ARBA00004123"/>
    </source>
</evidence>